<dbReference type="Proteomes" id="UP000054721">
    <property type="component" value="Unassembled WGS sequence"/>
</dbReference>
<comment type="caution">
    <text evidence="1">The sequence shown here is derived from an EMBL/GenBank/DDBJ whole genome shotgun (WGS) entry which is preliminary data.</text>
</comment>
<keyword evidence="2" id="KW-1185">Reference proteome</keyword>
<evidence type="ECO:0000313" key="2">
    <source>
        <dbReference type="Proteomes" id="UP000054721"/>
    </source>
</evidence>
<accession>A0A0V1KM70</accession>
<dbReference type="AlphaFoldDB" id="A0A0V1KM70"/>
<name>A0A0V1KM70_9BILA</name>
<organism evidence="1 2">
    <name type="scientific">Trichinella nativa</name>
    <dbReference type="NCBI Taxonomy" id="6335"/>
    <lineage>
        <taxon>Eukaryota</taxon>
        <taxon>Metazoa</taxon>
        <taxon>Ecdysozoa</taxon>
        <taxon>Nematoda</taxon>
        <taxon>Enoplea</taxon>
        <taxon>Dorylaimia</taxon>
        <taxon>Trichinellida</taxon>
        <taxon>Trichinellidae</taxon>
        <taxon>Trichinella</taxon>
    </lineage>
</organism>
<gene>
    <name evidence="1" type="ORF">T02_928</name>
</gene>
<proteinExistence type="predicted"/>
<reference evidence="1 2" key="1">
    <citation type="submission" date="2015-05" db="EMBL/GenBank/DDBJ databases">
        <title>Evolution of Trichinella species and genotypes.</title>
        <authorList>
            <person name="Korhonen P.K."/>
            <person name="Edoardo P."/>
            <person name="Giuseppe L.R."/>
            <person name="Gasser R.B."/>
        </authorList>
    </citation>
    <scope>NUCLEOTIDE SEQUENCE [LARGE SCALE GENOMIC DNA]</scope>
    <source>
        <strain evidence="1">ISS10</strain>
    </source>
</reference>
<dbReference type="EMBL" id="JYDW01000457">
    <property type="protein sequence ID" value="KRZ48161.1"/>
    <property type="molecule type" value="Genomic_DNA"/>
</dbReference>
<sequence>MYLLQINIRQLYDEINKLHTPDSENQGSLIEKNLYGEEEKRIEKCHIFTFTKENDHLKYINVERPMKMFTQ</sequence>
<evidence type="ECO:0000313" key="1">
    <source>
        <dbReference type="EMBL" id="KRZ48161.1"/>
    </source>
</evidence>
<protein>
    <submittedName>
        <fullName evidence="1">Uncharacterized protein</fullName>
    </submittedName>
</protein>